<accession>A0A8J9YVS4</accession>
<evidence type="ECO:0000313" key="2">
    <source>
        <dbReference type="Proteomes" id="UP000838412"/>
    </source>
</evidence>
<dbReference type="Proteomes" id="UP000838412">
    <property type="component" value="Chromosome 13"/>
</dbReference>
<sequence>MGRTDTTRPLQLYYMTIFFVTIHTNLCSVTNDQAGTNDDFSPFWAEEEANGFLQRSSRQKRGVWEECYGEGCRFSEAAAHFGWTTAREYLYHMACNKWPCWTGCCERANPAWYPNSGPWWRVCNTINECLTNKGGCREDQYCVDAACGNSCPACTAIANCRNLICTNASNH</sequence>
<organism evidence="1 2">
    <name type="scientific">Branchiostoma lanceolatum</name>
    <name type="common">Common lancelet</name>
    <name type="synonym">Amphioxus lanceolatum</name>
    <dbReference type="NCBI Taxonomy" id="7740"/>
    <lineage>
        <taxon>Eukaryota</taxon>
        <taxon>Metazoa</taxon>
        <taxon>Chordata</taxon>
        <taxon>Cephalochordata</taxon>
        <taxon>Leptocardii</taxon>
        <taxon>Amphioxiformes</taxon>
        <taxon>Branchiostomatidae</taxon>
        <taxon>Branchiostoma</taxon>
    </lineage>
</organism>
<name>A0A8J9YVS4_BRALA</name>
<dbReference type="EMBL" id="OV696698">
    <property type="protein sequence ID" value="CAH1242632.1"/>
    <property type="molecule type" value="Genomic_DNA"/>
</dbReference>
<evidence type="ECO:0000313" key="1">
    <source>
        <dbReference type="EMBL" id="CAH1242632.1"/>
    </source>
</evidence>
<protein>
    <submittedName>
        <fullName evidence="1">Hypp6914 protein</fullName>
    </submittedName>
</protein>
<reference evidence="1" key="1">
    <citation type="submission" date="2022-01" db="EMBL/GenBank/DDBJ databases">
        <authorList>
            <person name="Braso-Vives M."/>
        </authorList>
    </citation>
    <scope>NUCLEOTIDE SEQUENCE</scope>
</reference>
<dbReference type="OrthoDB" id="5945778at2759"/>
<proteinExistence type="predicted"/>
<keyword evidence="2" id="KW-1185">Reference proteome</keyword>
<dbReference type="AlphaFoldDB" id="A0A8J9YVS4"/>
<gene>
    <name evidence="1" type="primary">Hypp6914</name>
    <name evidence="1" type="ORF">BLAG_LOCUS5910</name>
</gene>